<organism evidence="3 4">
    <name type="scientific">Caenorhabditis angaria</name>
    <dbReference type="NCBI Taxonomy" id="860376"/>
    <lineage>
        <taxon>Eukaryota</taxon>
        <taxon>Metazoa</taxon>
        <taxon>Ecdysozoa</taxon>
        <taxon>Nematoda</taxon>
        <taxon>Chromadorea</taxon>
        <taxon>Rhabditida</taxon>
        <taxon>Rhabditina</taxon>
        <taxon>Rhabditomorpha</taxon>
        <taxon>Rhabditoidea</taxon>
        <taxon>Rhabditidae</taxon>
        <taxon>Peloderinae</taxon>
        <taxon>Caenorhabditis</taxon>
    </lineage>
</organism>
<comment type="caution">
    <text evidence="3">The sequence shown here is derived from an EMBL/GenBank/DDBJ whole genome shotgun (WGS) entry which is preliminary data.</text>
</comment>
<dbReference type="EMBL" id="CANHGI010000002">
    <property type="protein sequence ID" value="CAI5442155.1"/>
    <property type="molecule type" value="Genomic_DNA"/>
</dbReference>
<dbReference type="InterPro" id="IPR036770">
    <property type="entry name" value="Ankyrin_rpt-contain_sf"/>
</dbReference>
<keyword evidence="1" id="KW-0040">ANK repeat</keyword>
<accession>A0A9P1ICF9</accession>
<feature type="repeat" description="ANK" evidence="1">
    <location>
        <begin position="923"/>
        <end position="955"/>
    </location>
</feature>
<dbReference type="Pfam" id="PF12796">
    <property type="entry name" value="Ank_2"/>
    <property type="match status" value="2"/>
</dbReference>
<dbReference type="GO" id="GO:0005856">
    <property type="term" value="C:cytoskeleton"/>
    <property type="evidence" value="ECO:0007669"/>
    <property type="project" value="TreeGrafter"/>
</dbReference>
<evidence type="ECO:0000256" key="2">
    <source>
        <dbReference type="SAM" id="MobiDB-lite"/>
    </source>
</evidence>
<feature type="region of interest" description="Disordered" evidence="2">
    <location>
        <begin position="252"/>
        <end position="326"/>
    </location>
</feature>
<dbReference type="GO" id="GO:0005737">
    <property type="term" value="C:cytoplasm"/>
    <property type="evidence" value="ECO:0007669"/>
    <property type="project" value="TreeGrafter"/>
</dbReference>
<dbReference type="OrthoDB" id="5406014at2759"/>
<evidence type="ECO:0000256" key="1">
    <source>
        <dbReference type="PROSITE-ProRule" id="PRU00023"/>
    </source>
</evidence>
<dbReference type="Proteomes" id="UP001152747">
    <property type="component" value="Unassembled WGS sequence"/>
</dbReference>
<gene>
    <name evidence="3" type="ORF">CAMP_LOCUS4792</name>
</gene>
<evidence type="ECO:0000313" key="4">
    <source>
        <dbReference type="Proteomes" id="UP001152747"/>
    </source>
</evidence>
<dbReference type="SMART" id="SM00248">
    <property type="entry name" value="ANK"/>
    <property type="match status" value="5"/>
</dbReference>
<feature type="compositionally biased region" description="Polar residues" evidence="2">
    <location>
        <begin position="18"/>
        <end position="38"/>
    </location>
</feature>
<dbReference type="InterPro" id="IPR002110">
    <property type="entry name" value="Ankyrin_rpt"/>
</dbReference>
<dbReference type="AlphaFoldDB" id="A0A9P1ICF9"/>
<dbReference type="Gene3D" id="1.25.40.20">
    <property type="entry name" value="Ankyrin repeat-containing domain"/>
    <property type="match status" value="1"/>
</dbReference>
<sequence length="1028" mass="113118">MRDSGMSSSASTSATIVKRTTNDQNTSHTLPTPTSKVASGSKCRCCPYGFHIDLGFVSYAQDVSNGFISRQGTPVHFGSNGNGNGISNGNGNHHKSLKNLNGDRNLMSPLDSIFSDSLENIMSDFEEALAPHRGNTPSQQINSIQNRSQDIRKTIQNGYNSDYTAYRRESAQSSQKIRPTFDAKPSRPNFLNYPGSRSNTPIGLNNNNNSVGYATALAKTVSEIRARNAESPFPGPDSRVATPIDLGLQNGTHSNGTYQTNGFNQQYTPNYRSTTPSRIPFKNNRDEELPPTPTPTFRRAPSQGDINPSSSSSEFTSLRRGREYSLPDSEPRVRFFSASPKLPRRLQLAPVEIESHFTYSQQSNGETVLAKSQATSTSPTSAFTPVKPVVTRSVAVTTGPLPAPKPCSECPTLKKELENLKKPGTSVETSTEKIIMEDKSVGDTINFQHVEVSTDPPNQLIDFGTDPELKDLIEVEVQTNTIEYVDTASSPIIFETPSNSEYCQTEKNQLVNFGIMTDPSTSEEIAIPKSEECEECLKRKDIFSRNVGVGSCTVSDKICLKCDENETLEEIDENEAPGFKVDLEVEINRQREFEIAKANAVKKLLTNEHKSNFQRNSTVSKSARYERKKSVDDLDYIIDKNMNTSTNNPILPTTTPENTEALKTKVVLKKELAPAPPSKVPEPIPARIPRPKISKWATTEECAETPDEEEEAQDRLTPLRSELRSLGNRWPRNNPTTYTETTTHEDISDSDAESDCSDATFDITDDVFDSGPFEISEKLREALENYNSNLLEPGSVPEDTVEWSEKLVQHEWMKTAARKLSRYEHVDKFVEELKNLGPKIVNSVVNIGDQNGNSALHYAVSHTNFAVVSSILDCGEADLNCANRAGYTAVMLAALSSLEDEMERAVVQRLFEMGDVNAKATQHGQTALMLAVSHGKRATTELLLECGADVNVQDEEGSTALMCAAEHGHRELVKLLLSQPNIDASLTDCDSSTALSIAVENGHRDIGVLIYAHLNYSKLDSSAPTSTI</sequence>
<dbReference type="GO" id="GO:0030837">
    <property type="term" value="P:negative regulation of actin filament polymerization"/>
    <property type="evidence" value="ECO:0007669"/>
    <property type="project" value="InterPro"/>
</dbReference>
<dbReference type="PROSITE" id="PS50088">
    <property type="entry name" value="ANK_REPEAT"/>
    <property type="match status" value="2"/>
</dbReference>
<feature type="region of interest" description="Disordered" evidence="2">
    <location>
        <begin position="1"/>
        <end position="40"/>
    </location>
</feature>
<feature type="region of interest" description="Disordered" evidence="2">
    <location>
        <begin position="169"/>
        <end position="189"/>
    </location>
</feature>
<dbReference type="PANTHER" id="PTHR24168:SF21">
    <property type="entry name" value="KANK, ISOFORM D"/>
    <property type="match status" value="1"/>
</dbReference>
<feature type="repeat" description="ANK" evidence="1">
    <location>
        <begin position="956"/>
        <end position="978"/>
    </location>
</feature>
<proteinExistence type="predicted"/>
<protein>
    <submittedName>
        <fullName evidence="3">Uncharacterized protein</fullName>
    </submittedName>
</protein>
<keyword evidence="4" id="KW-1185">Reference proteome</keyword>
<evidence type="ECO:0000313" key="3">
    <source>
        <dbReference type="EMBL" id="CAI5442155.1"/>
    </source>
</evidence>
<dbReference type="InterPro" id="IPR047184">
    <property type="entry name" value="KANK1-4"/>
</dbReference>
<feature type="region of interest" description="Disordered" evidence="2">
    <location>
        <begin position="726"/>
        <end position="755"/>
    </location>
</feature>
<name>A0A9P1ICF9_9PELO</name>
<dbReference type="SUPFAM" id="SSF48403">
    <property type="entry name" value="Ankyrin repeat"/>
    <property type="match status" value="1"/>
</dbReference>
<dbReference type="PANTHER" id="PTHR24168">
    <property type="entry name" value="KN MOTIF AND ANKYRIN REPEAT DOMAIN-CONTAINING"/>
    <property type="match status" value="1"/>
</dbReference>
<feature type="compositionally biased region" description="Polar residues" evidence="2">
    <location>
        <begin position="252"/>
        <end position="277"/>
    </location>
</feature>
<dbReference type="PROSITE" id="PS50297">
    <property type="entry name" value="ANK_REP_REGION"/>
    <property type="match status" value="2"/>
</dbReference>
<reference evidence="3" key="1">
    <citation type="submission" date="2022-11" db="EMBL/GenBank/DDBJ databases">
        <authorList>
            <person name="Kikuchi T."/>
        </authorList>
    </citation>
    <scope>NUCLEOTIDE SEQUENCE</scope>
    <source>
        <strain evidence="3">PS1010</strain>
    </source>
</reference>